<reference evidence="2 3" key="1">
    <citation type="submission" date="2017-08" db="EMBL/GenBank/DDBJ databases">
        <title>Complete Genome Sequence of Streptomyces formicae KY5, the formicamycin producer.</title>
        <authorList>
            <person name="Holmes N.A."/>
            <person name="Devine R."/>
            <person name="Qin Z."/>
            <person name="Seipke R.F."/>
            <person name="Wilkinson B."/>
            <person name="Hutchings M.I."/>
        </authorList>
    </citation>
    <scope>NUCLEOTIDE SEQUENCE [LARGE SCALE GENOMIC DNA]</scope>
    <source>
        <strain evidence="2 3">KY5</strain>
    </source>
</reference>
<dbReference type="AlphaFoldDB" id="A0A291QAM6"/>
<organism evidence="2 3">
    <name type="scientific">Streptomyces formicae</name>
    <dbReference type="NCBI Taxonomy" id="1616117"/>
    <lineage>
        <taxon>Bacteria</taxon>
        <taxon>Bacillati</taxon>
        <taxon>Actinomycetota</taxon>
        <taxon>Actinomycetes</taxon>
        <taxon>Kitasatosporales</taxon>
        <taxon>Streptomycetaceae</taxon>
        <taxon>Streptomyces</taxon>
    </lineage>
</organism>
<keyword evidence="3" id="KW-1185">Reference proteome</keyword>
<dbReference type="KEGG" id="sfk:KY5_3486"/>
<dbReference type="EMBL" id="CP022685">
    <property type="protein sequence ID" value="ATL28504.1"/>
    <property type="molecule type" value="Genomic_DNA"/>
</dbReference>
<feature type="compositionally biased region" description="Low complexity" evidence="1">
    <location>
        <begin position="31"/>
        <end position="50"/>
    </location>
</feature>
<evidence type="ECO:0000313" key="3">
    <source>
        <dbReference type="Proteomes" id="UP000221011"/>
    </source>
</evidence>
<feature type="compositionally biased region" description="Polar residues" evidence="1">
    <location>
        <begin position="19"/>
        <end position="30"/>
    </location>
</feature>
<gene>
    <name evidence="2" type="ORF">KY5_3486</name>
</gene>
<dbReference type="Proteomes" id="UP000221011">
    <property type="component" value="Chromosome"/>
</dbReference>
<proteinExistence type="predicted"/>
<sequence length="67" mass="7491">MRRTRAERRTPLTSHPYHQPTTGRPSTPDNTTPRTLPADPLTTAPTATTLHTHRREYTLITRSGATA</sequence>
<evidence type="ECO:0000256" key="1">
    <source>
        <dbReference type="SAM" id="MobiDB-lite"/>
    </source>
</evidence>
<name>A0A291QAM6_9ACTN</name>
<accession>A0A291QAM6</accession>
<dbReference type="RefSeq" id="WP_159072547.1">
    <property type="nucleotide sequence ID" value="NZ_CP022685.1"/>
</dbReference>
<protein>
    <submittedName>
        <fullName evidence="2">Uncharacterized protein</fullName>
    </submittedName>
</protein>
<evidence type="ECO:0000313" key="2">
    <source>
        <dbReference type="EMBL" id="ATL28504.1"/>
    </source>
</evidence>
<feature type="region of interest" description="Disordered" evidence="1">
    <location>
        <begin position="1"/>
        <end position="67"/>
    </location>
</feature>